<feature type="compositionally biased region" description="Basic and acidic residues" evidence="13">
    <location>
        <begin position="138"/>
        <end position="156"/>
    </location>
</feature>
<evidence type="ECO:0000256" key="5">
    <source>
        <dbReference type="ARBA" id="ARBA00022692"/>
    </source>
</evidence>
<evidence type="ECO:0000256" key="6">
    <source>
        <dbReference type="ARBA" id="ARBA00022960"/>
    </source>
</evidence>
<dbReference type="OrthoDB" id="7068713at2"/>
<dbReference type="PANTHER" id="PTHR39579:SF1">
    <property type="entry name" value="INNER MEMBRANE PROTEIN YHCB"/>
    <property type="match status" value="1"/>
</dbReference>
<dbReference type="InterPro" id="IPR009386">
    <property type="entry name" value="ZapG-like"/>
</dbReference>
<keyword evidence="8 14" id="KW-0472">Membrane</keyword>
<evidence type="ECO:0000313" key="15">
    <source>
        <dbReference type="EMBL" id="SUO92771.1"/>
    </source>
</evidence>
<keyword evidence="2" id="KW-1003">Cell membrane</keyword>
<keyword evidence="6" id="KW-0133">Cell shape</keyword>
<evidence type="ECO:0000256" key="9">
    <source>
        <dbReference type="ARBA" id="ARBA00023306"/>
    </source>
</evidence>
<dbReference type="GO" id="GO:0005886">
    <property type="term" value="C:plasma membrane"/>
    <property type="evidence" value="ECO:0007669"/>
    <property type="project" value="UniProtKB-SubCell"/>
</dbReference>
<evidence type="ECO:0000256" key="1">
    <source>
        <dbReference type="ARBA" id="ARBA00004377"/>
    </source>
</evidence>
<name>A0A380MLS5_9GAMM</name>
<dbReference type="EMBL" id="UHIA01000003">
    <property type="protein sequence ID" value="SUO92771.1"/>
    <property type="molecule type" value="Genomic_DNA"/>
</dbReference>
<keyword evidence="5 14" id="KW-0812">Transmembrane</keyword>
<evidence type="ECO:0000256" key="2">
    <source>
        <dbReference type="ARBA" id="ARBA00022475"/>
    </source>
</evidence>
<dbReference type="PANTHER" id="PTHR39579">
    <property type="entry name" value="INNER MEMBRANE PROTEIN YHCB"/>
    <property type="match status" value="1"/>
</dbReference>
<keyword evidence="16" id="KW-1185">Reference proteome</keyword>
<dbReference type="GO" id="GO:0008360">
    <property type="term" value="P:regulation of cell shape"/>
    <property type="evidence" value="ECO:0007669"/>
    <property type="project" value="UniProtKB-KW"/>
</dbReference>
<feature type="compositionally biased region" description="Basic and acidic residues" evidence="13">
    <location>
        <begin position="314"/>
        <end position="327"/>
    </location>
</feature>
<keyword evidence="3" id="KW-0997">Cell inner membrane</keyword>
<sequence length="327" mass="35164">METTSAANTFLSPEVLIAALIGFVLGAIIFYLLGRKNAEPADNPLQKPYDELQAEYKNYREKINTHFSKTATAVDNLTKSYQEVFDHLSEGAQQLMEGEALKIERAKRQGKAVTLAYLSNIEARQSSIPSPSNAQESIENKAENKNEHKADTKTETNVRVAPRPAEAAKPAAQPKNDKVAKTEPAISPLPKAQINEDETAEKTVVEKPVPAAPAAPIQVAEKPVAPANKAVQAAVSAEVKDNQTVAATAKEPGMPIEKPAAHISEKENAQALDKAKAAAPEPASESAEKTFAQKAAENAGLTAVKSQDNVDPLAEVKRHIRENQDNK</sequence>
<comment type="subcellular location">
    <subcellularLocation>
        <location evidence="1">Cell inner membrane</location>
        <topology evidence="1">Single-pass membrane protein</topology>
    </subcellularLocation>
</comment>
<reference evidence="15 16" key="1">
    <citation type="submission" date="2018-06" db="EMBL/GenBank/DDBJ databases">
        <authorList>
            <consortium name="Pathogen Informatics"/>
            <person name="Doyle S."/>
        </authorList>
    </citation>
    <scope>NUCLEOTIDE SEQUENCE [LARGE SCALE GENOMIC DNA]</scope>
    <source>
        <strain evidence="15 16">NCTC10717</strain>
    </source>
</reference>
<dbReference type="RefSeq" id="WP_115217992.1">
    <property type="nucleotide sequence ID" value="NZ_UHIA01000003.1"/>
</dbReference>
<evidence type="ECO:0000256" key="14">
    <source>
        <dbReference type="SAM" id="Phobius"/>
    </source>
</evidence>
<proteinExistence type="inferred from homology"/>
<evidence type="ECO:0000256" key="13">
    <source>
        <dbReference type="SAM" id="MobiDB-lite"/>
    </source>
</evidence>
<dbReference type="Proteomes" id="UP000254575">
    <property type="component" value="Unassembled WGS sequence"/>
</dbReference>
<feature type="compositionally biased region" description="Low complexity" evidence="13">
    <location>
        <begin position="161"/>
        <end position="174"/>
    </location>
</feature>
<protein>
    <recommendedName>
        <fullName evidence="11">Z-ring associated protein G</fullName>
    </recommendedName>
    <alternativeName>
        <fullName evidence="12">Cell division protein ZapG</fullName>
    </alternativeName>
</protein>
<feature type="compositionally biased region" description="Basic and acidic residues" evidence="13">
    <location>
        <begin position="267"/>
        <end position="276"/>
    </location>
</feature>
<gene>
    <name evidence="15" type="ORF">NCTC10717_00731</name>
</gene>
<evidence type="ECO:0000256" key="7">
    <source>
        <dbReference type="ARBA" id="ARBA00022989"/>
    </source>
</evidence>
<comment type="similarity">
    <text evidence="10">Belongs to the ZapG family.</text>
</comment>
<accession>A0A380MLS5</accession>
<dbReference type="AlphaFoldDB" id="A0A380MLS5"/>
<dbReference type="Pfam" id="PF06295">
    <property type="entry name" value="ZapG-like"/>
    <property type="match status" value="1"/>
</dbReference>
<feature type="transmembrane region" description="Helical" evidence="14">
    <location>
        <begin position="15"/>
        <end position="33"/>
    </location>
</feature>
<evidence type="ECO:0000256" key="3">
    <source>
        <dbReference type="ARBA" id="ARBA00022519"/>
    </source>
</evidence>
<dbReference type="GO" id="GO:0051301">
    <property type="term" value="P:cell division"/>
    <property type="evidence" value="ECO:0007669"/>
    <property type="project" value="UniProtKB-KW"/>
</dbReference>
<evidence type="ECO:0000256" key="4">
    <source>
        <dbReference type="ARBA" id="ARBA00022618"/>
    </source>
</evidence>
<evidence type="ECO:0000256" key="12">
    <source>
        <dbReference type="ARBA" id="ARBA00035727"/>
    </source>
</evidence>
<feature type="region of interest" description="Disordered" evidence="13">
    <location>
        <begin position="124"/>
        <end position="203"/>
    </location>
</feature>
<evidence type="ECO:0000256" key="8">
    <source>
        <dbReference type="ARBA" id="ARBA00023136"/>
    </source>
</evidence>
<feature type="region of interest" description="Disordered" evidence="13">
    <location>
        <begin position="267"/>
        <end position="327"/>
    </location>
</feature>
<keyword evidence="9" id="KW-0131">Cell cycle</keyword>
<keyword evidence="4" id="KW-0132">Cell division</keyword>
<evidence type="ECO:0000313" key="16">
    <source>
        <dbReference type="Proteomes" id="UP000254575"/>
    </source>
</evidence>
<evidence type="ECO:0000256" key="10">
    <source>
        <dbReference type="ARBA" id="ARBA00035657"/>
    </source>
</evidence>
<organism evidence="15 16">
    <name type="scientific">Suttonella indologenes</name>
    <dbReference type="NCBI Taxonomy" id="13276"/>
    <lineage>
        <taxon>Bacteria</taxon>
        <taxon>Pseudomonadati</taxon>
        <taxon>Pseudomonadota</taxon>
        <taxon>Gammaproteobacteria</taxon>
        <taxon>Cardiobacteriales</taxon>
        <taxon>Cardiobacteriaceae</taxon>
        <taxon>Suttonella</taxon>
    </lineage>
</organism>
<evidence type="ECO:0000256" key="11">
    <source>
        <dbReference type="ARBA" id="ARBA00035703"/>
    </source>
</evidence>
<keyword evidence="7 14" id="KW-1133">Transmembrane helix</keyword>
<feature type="compositionally biased region" description="Polar residues" evidence="13">
    <location>
        <begin position="124"/>
        <end position="137"/>
    </location>
</feature>